<evidence type="ECO:0000256" key="3">
    <source>
        <dbReference type="SAM" id="MobiDB-lite"/>
    </source>
</evidence>
<dbReference type="InterPro" id="IPR004883">
    <property type="entry name" value="LOB"/>
</dbReference>
<feature type="region of interest" description="Disordered" evidence="3">
    <location>
        <begin position="182"/>
        <end position="204"/>
    </location>
</feature>
<dbReference type="PANTHER" id="PTHR31301">
    <property type="entry name" value="LOB DOMAIN-CONTAINING PROTEIN 4-RELATED"/>
    <property type="match status" value="1"/>
</dbReference>
<feature type="compositionally biased region" description="Low complexity" evidence="3">
    <location>
        <begin position="41"/>
        <end position="54"/>
    </location>
</feature>
<accession>A0A8J5WW56</accession>
<dbReference type="OrthoDB" id="778083at2759"/>
<feature type="region of interest" description="Disordered" evidence="3">
    <location>
        <begin position="1"/>
        <end position="54"/>
    </location>
</feature>
<feature type="compositionally biased region" description="Pro residues" evidence="3">
    <location>
        <begin position="188"/>
        <end position="197"/>
    </location>
</feature>
<dbReference type="EMBL" id="JAAALK010000079">
    <property type="protein sequence ID" value="KAG8096444.1"/>
    <property type="molecule type" value="Genomic_DNA"/>
</dbReference>
<name>A0A8J5WW56_ZIZPA</name>
<evidence type="ECO:0000313" key="5">
    <source>
        <dbReference type="EMBL" id="KAG8096444.1"/>
    </source>
</evidence>
<dbReference type="PROSITE" id="PS50891">
    <property type="entry name" value="LOB"/>
    <property type="match status" value="1"/>
</dbReference>
<dbReference type="Pfam" id="PF03195">
    <property type="entry name" value="LOB"/>
    <property type="match status" value="1"/>
</dbReference>
<evidence type="ECO:0000256" key="1">
    <source>
        <dbReference type="ARBA" id="ARBA00005474"/>
    </source>
</evidence>
<evidence type="ECO:0000256" key="2">
    <source>
        <dbReference type="SAM" id="Coils"/>
    </source>
</evidence>
<dbReference type="Proteomes" id="UP000729402">
    <property type="component" value="Unassembled WGS sequence"/>
</dbReference>
<dbReference type="AlphaFoldDB" id="A0A8J5WW56"/>
<dbReference type="PANTHER" id="PTHR31301:SF170">
    <property type="entry name" value="DOMAIN PROTEIN 1, PUTATIVE, EXPRESSED-RELATED"/>
    <property type="match status" value="1"/>
</dbReference>
<feature type="compositionally biased region" description="Polar residues" evidence="3">
    <location>
        <begin position="19"/>
        <end position="35"/>
    </location>
</feature>
<feature type="domain" description="LOB" evidence="4">
    <location>
        <begin position="60"/>
        <end position="161"/>
    </location>
</feature>
<keyword evidence="6" id="KW-1185">Reference proteome</keyword>
<gene>
    <name evidence="5" type="ORF">GUJ93_ZPchr0013g36221</name>
</gene>
<comment type="similarity">
    <text evidence="1">Belongs to the LOB domain-containing protein family.</text>
</comment>
<reference evidence="5" key="1">
    <citation type="journal article" date="2021" name="bioRxiv">
        <title>Whole Genome Assembly and Annotation of Northern Wild Rice, Zizania palustris L., Supports a Whole Genome Duplication in the Zizania Genus.</title>
        <authorList>
            <person name="Haas M."/>
            <person name="Kono T."/>
            <person name="Macchietto M."/>
            <person name="Millas R."/>
            <person name="McGilp L."/>
            <person name="Shao M."/>
            <person name="Duquette J."/>
            <person name="Hirsch C.N."/>
            <person name="Kimball J."/>
        </authorList>
    </citation>
    <scope>NUCLEOTIDE SEQUENCE</scope>
    <source>
        <tissue evidence="5">Fresh leaf tissue</tissue>
    </source>
</reference>
<evidence type="ECO:0000313" key="6">
    <source>
        <dbReference type="Proteomes" id="UP000729402"/>
    </source>
</evidence>
<keyword evidence="2" id="KW-0175">Coiled coil</keyword>
<sequence>MEAGNTVANAPAPAAQQQYGRSMSPQSRVPSSCSQPPAVRPVTVGNTSSSSPTTTTVVLSPCAACKVLRRRCADGCVLAPYFPPTEPAKFTTAHRVFGASNIIKLLQDLPESARADAVSSMVYEAEARLRDPVYGCAGAVCRLQKEANELKVQLARAQADLLNAQAQHANLVALVCVELAHHRRDQQPQPPSPPPHPADGGSVSFGASYHQPLYGYDSDLDSAAWDNQLWT</sequence>
<evidence type="ECO:0000259" key="4">
    <source>
        <dbReference type="PROSITE" id="PS50891"/>
    </source>
</evidence>
<organism evidence="5 6">
    <name type="scientific">Zizania palustris</name>
    <name type="common">Northern wild rice</name>
    <dbReference type="NCBI Taxonomy" id="103762"/>
    <lineage>
        <taxon>Eukaryota</taxon>
        <taxon>Viridiplantae</taxon>
        <taxon>Streptophyta</taxon>
        <taxon>Embryophyta</taxon>
        <taxon>Tracheophyta</taxon>
        <taxon>Spermatophyta</taxon>
        <taxon>Magnoliopsida</taxon>
        <taxon>Liliopsida</taxon>
        <taxon>Poales</taxon>
        <taxon>Poaceae</taxon>
        <taxon>BOP clade</taxon>
        <taxon>Oryzoideae</taxon>
        <taxon>Oryzeae</taxon>
        <taxon>Zizaniinae</taxon>
        <taxon>Zizania</taxon>
    </lineage>
</organism>
<protein>
    <recommendedName>
        <fullName evidence="4">LOB domain-containing protein</fullName>
    </recommendedName>
</protein>
<feature type="coiled-coil region" evidence="2">
    <location>
        <begin position="147"/>
        <end position="174"/>
    </location>
</feature>
<proteinExistence type="inferred from homology"/>
<feature type="compositionally biased region" description="Low complexity" evidence="3">
    <location>
        <begin position="8"/>
        <end position="18"/>
    </location>
</feature>
<reference evidence="5" key="2">
    <citation type="submission" date="2021-02" db="EMBL/GenBank/DDBJ databases">
        <authorList>
            <person name="Kimball J.A."/>
            <person name="Haas M.W."/>
            <person name="Macchietto M."/>
            <person name="Kono T."/>
            <person name="Duquette J."/>
            <person name="Shao M."/>
        </authorList>
    </citation>
    <scope>NUCLEOTIDE SEQUENCE</scope>
    <source>
        <tissue evidence="5">Fresh leaf tissue</tissue>
    </source>
</reference>
<comment type="caution">
    <text evidence="5">The sequence shown here is derived from an EMBL/GenBank/DDBJ whole genome shotgun (WGS) entry which is preliminary data.</text>
</comment>